<sequence>MPSNLISELKGIVRSEVQSAQTVTFVRVEEVDDDRRATVSLKRDSDLLIDNVPIASTWAGDGFGVVIPVDRGVEGLVLHPKEPLEKQIQQRGEQEPGSERRFELEDAVFFPQLWLDEDDVPDHEDDEFVVKHESGSEFRLDDDGVHVEPELFVDGIAFTEHSHDFDYDGGGEDSSSLSGTTEAPDE</sequence>
<dbReference type="HOGENOM" id="CLU_1451447_0_0_2"/>
<dbReference type="OrthoDB" id="350866at2157"/>
<dbReference type="EMBL" id="AOHS01000065">
    <property type="protein sequence ID" value="ELY23031.1"/>
    <property type="molecule type" value="Genomic_DNA"/>
</dbReference>
<evidence type="ECO:0000256" key="1">
    <source>
        <dbReference type="SAM" id="MobiDB-lite"/>
    </source>
</evidence>
<evidence type="ECO:0000313" key="5">
    <source>
        <dbReference type="Proteomes" id="UP000011543"/>
    </source>
</evidence>
<dbReference type="GeneID" id="8826904"/>
<dbReference type="Gene3D" id="2.40.50.230">
    <property type="entry name" value="Gp5 N-terminal domain"/>
    <property type="match status" value="1"/>
</dbReference>
<reference evidence="3 5" key="3">
    <citation type="journal article" date="2014" name="PLoS Genet.">
        <title>Phylogenetically driven sequencing of extremely halophilic archaea reveals strategies for static and dynamic osmo-response.</title>
        <authorList>
            <person name="Becker E.A."/>
            <person name="Seitzer P.M."/>
            <person name="Tritt A."/>
            <person name="Larsen D."/>
            <person name="Krusor M."/>
            <person name="Yao A.I."/>
            <person name="Wu D."/>
            <person name="Madern D."/>
            <person name="Eisen J.A."/>
            <person name="Darling A.E."/>
            <person name="Facciotti M.T."/>
        </authorList>
    </citation>
    <scope>NUCLEOTIDE SEQUENCE [LARGE SCALE GENOMIC DNA]</scope>
    <source>
        <strain evidence="5">ATCC 43099 / DSM 3394 / CCM 3739 / CIP 104546 / IAM 13178 / JCM 8861 / NBRC 102185 / NCIMB 2190 / MS3</strain>
        <strain evidence="3">MS-3</strain>
    </source>
</reference>
<dbReference type="SMR" id="D3T2H5"/>
<geneLocation type="plasmid" evidence="2 4">
    <name>pNMAG03</name>
</geneLocation>
<protein>
    <submittedName>
        <fullName evidence="2">Virus protein phiCh1-VP28</fullName>
    </submittedName>
</protein>
<dbReference type="PATRIC" id="fig|547559.17.peg.4190"/>
<reference evidence="2 4" key="2">
    <citation type="journal article" date="2012" name="BMC Genomics">
        <title>A comparative genomics perspective on the genetic content of the alkaliphilic haloarchaeon Natrialba magadii ATCC 43099T.</title>
        <authorList>
            <person name="Siddaramappa S."/>
            <person name="Challacombe J.F."/>
            <person name="Decastro R.E."/>
            <person name="Pfeiffer F."/>
            <person name="Sastre D.E."/>
            <person name="Gimenez M.I."/>
            <person name="Paggi R.A."/>
            <person name="Detter J.C."/>
            <person name="Davenport K.W."/>
            <person name="Goodwin L.A."/>
            <person name="Kyrpides N."/>
            <person name="Tapia R."/>
            <person name="Pitluck S."/>
            <person name="Lucas S."/>
            <person name="Woyke T."/>
            <person name="Maupin-Furlow J.A."/>
        </authorList>
    </citation>
    <scope>NUCLEOTIDE SEQUENCE [LARGE SCALE GENOMIC DNA]</scope>
    <source>
        <strain evidence="2">ATCC 43099</strain>
        <strain evidence="4">ATCC 43099 / DSM 3394 / CCM 3739 / CIP 104546 / IAM 13178 / JCM 8861 / NBRC 102185 / NCIMB 2190 / MS3</strain>
    </source>
</reference>
<accession>D3T2H5</accession>
<dbReference type="Proteomes" id="UP000001879">
    <property type="component" value="Plasmid pNMAG03"/>
</dbReference>
<dbReference type="EMBL" id="CP001935">
    <property type="protein sequence ID" value="ADD07784.1"/>
    <property type="molecule type" value="Genomic_DNA"/>
</dbReference>
<dbReference type="AlphaFoldDB" id="D3T2H5"/>
<name>D3T2H5_NATMM</name>
<dbReference type="InterPro" id="IPR037026">
    <property type="entry name" value="Vgr_OB-fold_dom_sf"/>
</dbReference>
<proteinExistence type="predicted"/>
<reference evidence="2" key="4">
    <citation type="submission" date="2016-09" db="EMBL/GenBank/DDBJ databases">
        <authorList>
            <person name="Pfeiffer F."/>
        </authorList>
    </citation>
    <scope>NUCLEOTIDE SEQUENCE</scope>
    <source>
        <strain evidence="2">ATCC 43099</strain>
        <plasmid evidence="2">pNMAG03</plasmid>
    </source>
</reference>
<organism evidence="2 4">
    <name type="scientific">Natrialba magadii (strain ATCC 43099 / DSM 3394 / CCM 3739 / CIP 104546 / IAM 13178 / JCM 8861 / NBRC 102185 / NCIMB 2190 / MS3)</name>
    <name type="common">Natronobacterium magadii</name>
    <dbReference type="NCBI Taxonomy" id="547559"/>
    <lineage>
        <taxon>Archaea</taxon>
        <taxon>Methanobacteriati</taxon>
        <taxon>Methanobacteriota</taxon>
        <taxon>Stenosarchaea group</taxon>
        <taxon>Halobacteria</taxon>
        <taxon>Halobacteriales</taxon>
        <taxon>Natrialbaceae</taxon>
        <taxon>Natrialba</taxon>
    </lineage>
</organism>
<keyword evidence="4" id="KW-1185">Reference proteome</keyword>
<evidence type="ECO:0000313" key="2">
    <source>
        <dbReference type="EMBL" id="ADD07784.1"/>
    </source>
</evidence>
<dbReference type="RefSeq" id="WP_004268274.1">
    <property type="nucleotide sequence ID" value="NC_013925.1"/>
</dbReference>
<feature type="region of interest" description="Disordered" evidence="1">
    <location>
        <begin position="162"/>
        <end position="186"/>
    </location>
</feature>
<reference evidence="4" key="1">
    <citation type="submission" date="2010-02" db="EMBL/GenBank/DDBJ databases">
        <title>Complete sequence of plasmid 3 of Natrialba magadii ATCC 43099.</title>
        <authorList>
            <consortium name="US DOE Joint Genome Institute"/>
            <person name="Lucas S."/>
            <person name="Copeland A."/>
            <person name="Lapidus A."/>
            <person name="Cheng J.-F."/>
            <person name="Bruce D."/>
            <person name="Goodwin L."/>
            <person name="Pitluck S."/>
            <person name="Davenport K."/>
            <person name="Saunders E."/>
            <person name="Detter J.C."/>
            <person name="Han C."/>
            <person name="Tapia R."/>
            <person name="Land M."/>
            <person name="Hauser L."/>
            <person name="Kyrpides N."/>
            <person name="Mikhailova N."/>
            <person name="De Castro R.E."/>
            <person name="Maupin-Furlow J.A."/>
            <person name="Woyke T."/>
        </authorList>
    </citation>
    <scope>NUCLEOTIDE SEQUENCE [LARGE SCALE GENOMIC DNA]</scope>
    <source>
        <strain evidence="4">ATCC 43099 / DSM 3394 / CCM 3739 / CIP 104546 / IAM 13178 / JCM 8861 / NBRC 102185 / NCIMB 2190 / MS3</strain>
        <plasmid evidence="4">pNMAG03</plasmid>
    </source>
</reference>
<keyword evidence="2" id="KW-0614">Plasmid</keyword>
<evidence type="ECO:0000313" key="4">
    <source>
        <dbReference type="Proteomes" id="UP000001879"/>
    </source>
</evidence>
<gene>
    <name evidence="2" type="ordered locus">Nmag_4276</name>
    <name evidence="3" type="ORF">C500_21245</name>
</gene>
<evidence type="ECO:0000313" key="3">
    <source>
        <dbReference type="EMBL" id="ELY23031.1"/>
    </source>
</evidence>
<dbReference type="KEGG" id="nmg:Nmag_4276"/>
<dbReference type="Proteomes" id="UP000011543">
    <property type="component" value="Unassembled WGS sequence"/>
</dbReference>